<dbReference type="Proteomes" id="UP000184112">
    <property type="component" value="Unassembled WGS sequence"/>
</dbReference>
<dbReference type="GO" id="GO:0015074">
    <property type="term" value="P:DNA integration"/>
    <property type="evidence" value="ECO:0007669"/>
    <property type="project" value="InterPro"/>
</dbReference>
<dbReference type="GO" id="GO:0003676">
    <property type="term" value="F:nucleic acid binding"/>
    <property type="evidence" value="ECO:0007669"/>
    <property type="project" value="InterPro"/>
</dbReference>
<feature type="domain" description="Integrase catalytic" evidence="1">
    <location>
        <begin position="304"/>
        <end position="504"/>
    </location>
</feature>
<dbReference type="InterPro" id="IPR012337">
    <property type="entry name" value="RNaseH-like_sf"/>
</dbReference>
<dbReference type="Pfam" id="PF00665">
    <property type="entry name" value="rve"/>
    <property type="match status" value="1"/>
</dbReference>
<dbReference type="InterPro" id="IPR036397">
    <property type="entry name" value="RNaseH_sf"/>
</dbReference>
<organism evidence="2 3">
    <name type="scientific">Flavobacterium johnsoniae</name>
    <name type="common">Cytophaga johnsonae</name>
    <dbReference type="NCBI Taxonomy" id="986"/>
    <lineage>
        <taxon>Bacteria</taxon>
        <taxon>Pseudomonadati</taxon>
        <taxon>Bacteroidota</taxon>
        <taxon>Flavobacteriia</taxon>
        <taxon>Flavobacteriales</taxon>
        <taxon>Flavobacteriaceae</taxon>
        <taxon>Flavobacterium</taxon>
    </lineage>
</organism>
<evidence type="ECO:0000259" key="1">
    <source>
        <dbReference type="PROSITE" id="PS50994"/>
    </source>
</evidence>
<reference evidence="2 3" key="1">
    <citation type="submission" date="2016-11" db="EMBL/GenBank/DDBJ databases">
        <authorList>
            <person name="Jaros S."/>
            <person name="Januszkiewicz K."/>
            <person name="Wedrychowicz H."/>
        </authorList>
    </citation>
    <scope>NUCLEOTIDE SEQUENCE [LARGE SCALE GENOMIC DNA]</scope>
    <source>
        <strain evidence="2 3">DSM 6792</strain>
    </source>
</reference>
<dbReference type="EMBL" id="FQWH01000029">
    <property type="protein sequence ID" value="SHH84887.1"/>
    <property type="molecule type" value="Genomic_DNA"/>
</dbReference>
<proteinExistence type="predicted"/>
<evidence type="ECO:0000313" key="3">
    <source>
        <dbReference type="Proteomes" id="UP000184112"/>
    </source>
</evidence>
<evidence type="ECO:0000313" key="2">
    <source>
        <dbReference type="EMBL" id="SHH84887.1"/>
    </source>
</evidence>
<name>A0A1M5WBQ9_FLAJO</name>
<dbReference type="PROSITE" id="PS50994">
    <property type="entry name" value="INTEGRASE"/>
    <property type="match status" value="1"/>
</dbReference>
<protein>
    <submittedName>
        <fullName evidence="2">Integrase core domain-containing protein</fullName>
    </submittedName>
</protein>
<dbReference type="SUPFAM" id="SSF53098">
    <property type="entry name" value="Ribonuclease H-like"/>
    <property type="match status" value="1"/>
</dbReference>
<dbReference type="Gene3D" id="3.30.420.10">
    <property type="entry name" value="Ribonuclease H-like superfamily/Ribonuclease H"/>
    <property type="match status" value="1"/>
</dbReference>
<accession>A0A1M5WBQ9</accession>
<gene>
    <name evidence="2" type="ORF">SAMN05444388_1296</name>
</gene>
<dbReference type="RefSeq" id="WP_073411980.1">
    <property type="nucleotide sequence ID" value="NZ_FQWH01000029.1"/>
</dbReference>
<dbReference type="AlphaFoldDB" id="A0A1M5WBQ9"/>
<sequence length="725" mass="84158">MYIDQCTLESSFLVPVNLIKTGTKRYRKGVSKSWANKKDVHDRRRVLIDLDSIPDLTRKKYNLPTGAEYKEQLNEQVANELYVMKEKERQTELFEAEKRSSYEFQALLDAYNNDYRQYVPLYREHFSYNMVNLEKRAIQSAKDHAFWLAMIDITGSVDNVLYGMAEKAYHYYMRLKENIILGCKINNALVFKRKLKAVRDALKANESLIPIIVDGASKPRPEKAKTNDFHKGLAIVLLSHPKKHSYRAVADLLNHHSISEGLEPITESWIKKMMRENNEVRTIVNKGRHGQKYFNDKMLPHGVRILTPYPANVWMIDGTPVQFYCWNEGRTKILRLNLFAVIDVCSRKIVGFDISYTEDKINIMNALKLAAKSEGHLPSEIVSDHFSARKTEEILELKAQMDKLGTSWRHSKVGNPQDKTYIERFWGVFQTVYCSLYDDYIGEGITSKRLGGRPAPEVLMALTKKSDMPTFNEMRSRIAEIIVKYNETATSKRQSPNDVYKLEKPNACEMNPLNTALMFWYKTSHTVRNGMVKITVSKKEYCYEIHNHKHKAMLQDQKVTVRYNEKELDSIMLFDQHDNVICECKKSLTFNIAEVDRTEEDNLNTYAHVAKNKSYTAYLDGEKQEYIDKALEVVNKKVFDVAHPLSLEKNQINSKESKELLELYYYDNSIPPDAVQQKQYKPIVTITKTGVARDVRETLLERKSIKKGSKNEALEIVQRRNDLEL</sequence>
<dbReference type="InterPro" id="IPR001584">
    <property type="entry name" value="Integrase_cat-core"/>
</dbReference>